<feature type="domain" description="CRAL-TRIO" evidence="1">
    <location>
        <begin position="72"/>
        <end position="135"/>
    </location>
</feature>
<evidence type="ECO:0000313" key="3">
    <source>
        <dbReference type="Proteomes" id="UP000502823"/>
    </source>
</evidence>
<sequence length="188" mass="21919">YYCPMPRMTPDCDRIIVFGYQTKDPTHFVAEDFFKVALMTLEILSLEDYNLSTIFIFDFRNYTLGHKGFAVRMKGLHIINTPPYANIVIGILKSIFKSKLVSRIHIHGSDLQKLHKYIPKRCLPREYGGYAGSVNEHWAVWKEKLRSYQTYFKERENLVTEENKRPGGAFDSGKCFGYEGSFRKLNID</sequence>
<dbReference type="InterPro" id="IPR036865">
    <property type="entry name" value="CRAL-TRIO_dom_sf"/>
</dbReference>
<feature type="non-terminal residue" evidence="2">
    <location>
        <position position="1"/>
    </location>
</feature>
<evidence type="ECO:0000259" key="1">
    <source>
        <dbReference type="PROSITE" id="PS50191"/>
    </source>
</evidence>
<comment type="caution">
    <text evidence="2">The sequence shown here is derived from an EMBL/GenBank/DDBJ whole genome shotgun (WGS) entry which is preliminary data.</text>
</comment>
<dbReference type="PANTHER" id="PTHR10174">
    <property type="entry name" value="ALPHA-TOCOPHEROL TRANSFER PROTEIN-RELATED"/>
    <property type="match status" value="1"/>
</dbReference>
<dbReference type="SUPFAM" id="SSF52087">
    <property type="entry name" value="CRAL/TRIO domain"/>
    <property type="match status" value="1"/>
</dbReference>
<reference evidence="3" key="1">
    <citation type="submission" date="2020-01" db="EMBL/GenBank/DDBJ databases">
        <title>Draft genome sequence of the Termite Coptotermes fromosanus.</title>
        <authorList>
            <person name="Itakura S."/>
            <person name="Yosikawa Y."/>
            <person name="Umezawa K."/>
        </authorList>
    </citation>
    <scope>NUCLEOTIDE SEQUENCE [LARGE SCALE GENOMIC DNA]</scope>
</reference>
<dbReference type="Gene3D" id="1.20.5.1200">
    <property type="entry name" value="Alpha-tocopherol transfer"/>
    <property type="match status" value="1"/>
</dbReference>
<dbReference type="PROSITE" id="PS50191">
    <property type="entry name" value="CRAL_TRIO"/>
    <property type="match status" value="1"/>
</dbReference>
<dbReference type="OrthoDB" id="6575879at2759"/>
<dbReference type="InterPro" id="IPR001251">
    <property type="entry name" value="CRAL-TRIO_dom"/>
</dbReference>
<gene>
    <name evidence="2" type="ORF">Cfor_00123</name>
</gene>
<dbReference type="Pfam" id="PF00650">
    <property type="entry name" value="CRAL_TRIO"/>
    <property type="match status" value="1"/>
</dbReference>
<dbReference type="AlphaFoldDB" id="A0A6L2Q6U9"/>
<dbReference type="Gene3D" id="3.40.525.10">
    <property type="entry name" value="CRAL-TRIO lipid binding domain"/>
    <property type="match status" value="1"/>
</dbReference>
<evidence type="ECO:0000313" key="2">
    <source>
        <dbReference type="EMBL" id="GFG39222.1"/>
    </source>
</evidence>
<protein>
    <recommendedName>
        <fullName evidence="1">CRAL-TRIO domain-containing protein</fullName>
    </recommendedName>
</protein>
<organism evidence="2 3">
    <name type="scientific">Coptotermes formosanus</name>
    <name type="common">Formosan subterranean termite</name>
    <dbReference type="NCBI Taxonomy" id="36987"/>
    <lineage>
        <taxon>Eukaryota</taxon>
        <taxon>Metazoa</taxon>
        <taxon>Ecdysozoa</taxon>
        <taxon>Arthropoda</taxon>
        <taxon>Hexapoda</taxon>
        <taxon>Insecta</taxon>
        <taxon>Pterygota</taxon>
        <taxon>Neoptera</taxon>
        <taxon>Polyneoptera</taxon>
        <taxon>Dictyoptera</taxon>
        <taxon>Blattodea</taxon>
        <taxon>Blattoidea</taxon>
        <taxon>Termitoidae</taxon>
        <taxon>Rhinotermitidae</taxon>
        <taxon>Coptotermes</taxon>
    </lineage>
</organism>
<name>A0A6L2Q6U9_COPFO</name>
<dbReference type="GO" id="GO:1902936">
    <property type="term" value="F:phosphatidylinositol bisphosphate binding"/>
    <property type="evidence" value="ECO:0007669"/>
    <property type="project" value="TreeGrafter"/>
</dbReference>
<dbReference type="CDD" id="cd00170">
    <property type="entry name" value="SEC14"/>
    <property type="match status" value="1"/>
</dbReference>
<dbReference type="PANTHER" id="PTHR10174:SF224">
    <property type="entry name" value="RETINOL-BINDING PROTEIN PINTA"/>
    <property type="match status" value="1"/>
</dbReference>
<keyword evidence="3" id="KW-1185">Reference proteome</keyword>
<dbReference type="EMBL" id="BLKM01000883">
    <property type="protein sequence ID" value="GFG39222.1"/>
    <property type="molecule type" value="Genomic_DNA"/>
</dbReference>
<accession>A0A6L2Q6U9</accession>
<dbReference type="Proteomes" id="UP000502823">
    <property type="component" value="Unassembled WGS sequence"/>
</dbReference>
<proteinExistence type="predicted"/>
<dbReference type="InParanoid" id="A0A6L2Q6U9"/>
<dbReference type="GO" id="GO:0016020">
    <property type="term" value="C:membrane"/>
    <property type="evidence" value="ECO:0007669"/>
    <property type="project" value="TreeGrafter"/>
</dbReference>